<feature type="region of interest" description="Disordered" evidence="1">
    <location>
        <begin position="1415"/>
        <end position="1444"/>
    </location>
</feature>
<dbReference type="PANTHER" id="PTHR10663:SF388">
    <property type="entry name" value="GOLGI-SPECIFIC BREFELDIN A-RESISTANCE GUANINE NUCLEOTIDE EXCHANGE FACTOR 1"/>
    <property type="match status" value="1"/>
</dbReference>
<dbReference type="Proteomes" id="UP000039324">
    <property type="component" value="Unassembled WGS sequence"/>
</dbReference>
<feature type="compositionally biased region" description="Acidic residues" evidence="1">
    <location>
        <begin position="1433"/>
        <end position="1444"/>
    </location>
</feature>
<keyword evidence="4" id="KW-0496">Mitochondrion</keyword>
<dbReference type="GO" id="GO:0005085">
    <property type="term" value="F:guanyl-nucleotide exchange factor activity"/>
    <property type="evidence" value="ECO:0007669"/>
    <property type="project" value="InterPro"/>
</dbReference>
<dbReference type="GO" id="GO:0016192">
    <property type="term" value="P:vesicle-mediated transport"/>
    <property type="evidence" value="ECO:0007669"/>
    <property type="project" value="UniProtKB-ARBA"/>
</dbReference>
<evidence type="ECO:0000313" key="3">
    <source>
        <dbReference type="EMBL" id="CEP00327.1"/>
    </source>
</evidence>
<dbReference type="GO" id="GO:0012505">
    <property type="term" value="C:endomembrane system"/>
    <property type="evidence" value="ECO:0007669"/>
    <property type="project" value="UniProtKB-ARBA"/>
</dbReference>
<dbReference type="OMA" id="VGEMWLR"/>
<evidence type="ECO:0000259" key="2">
    <source>
        <dbReference type="PROSITE" id="PS50190"/>
    </source>
</evidence>
<gene>
    <name evidence="3" type="ORF">PBRA_008061</name>
    <name evidence="4" type="ORF">PLBR_LOCUS2320</name>
</gene>
<keyword evidence="5" id="KW-1185">Reference proteome</keyword>
<dbReference type="PROSITE" id="PS50190">
    <property type="entry name" value="SEC7"/>
    <property type="match status" value="1"/>
</dbReference>
<feature type="domain" description="SEC7" evidence="2">
    <location>
        <begin position="499"/>
        <end position="695"/>
    </location>
</feature>
<evidence type="ECO:0000313" key="5">
    <source>
        <dbReference type="Proteomes" id="UP000039324"/>
    </source>
</evidence>
<dbReference type="CDD" id="cd00171">
    <property type="entry name" value="Sec7"/>
    <property type="match status" value="1"/>
</dbReference>
<accession>A0A0G4IYJ3</accession>
<dbReference type="Gene3D" id="1.10.1000.11">
    <property type="entry name" value="Arf Nucleotide-binding Site Opener,domain 2"/>
    <property type="match status" value="1"/>
</dbReference>
<dbReference type="FunFam" id="1.10.1000.11:FF:000002">
    <property type="entry name" value="Cytohesin 1"/>
    <property type="match status" value="1"/>
</dbReference>
<dbReference type="OrthoDB" id="430364at2759"/>
<geneLocation type="mitochondrion" evidence="4"/>
<dbReference type="InterPro" id="IPR016024">
    <property type="entry name" value="ARM-type_fold"/>
</dbReference>
<dbReference type="Pfam" id="PF01369">
    <property type="entry name" value="Sec7"/>
    <property type="match status" value="1"/>
</dbReference>
<dbReference type="InterPro" id="IPR000904">
    <property type="entry name" value="Sec7_dom"/>
</dbReference>
<dbReference type="PANTHER" id="PTHR10663">
    <property type="entry name" value="GUANYL-NUCLEOTIDE EXCHANGE FACTOR"/>
    <property type="match status" value="1"/>
</dbReference>
<dbReference type="InterPro" id="IPR035999">
    <property type="entry name" value="Sec7_dom_sf"/>
</dbReference>
<reference evidence="3 5" key="1">
    <citation type="submission" date="2015-02" db="EMBL/GenBank/DDBJ databases">
        <authorList>
            <person name="Chooi Y.-H."/>
        </authorList>
    </citation>
    <scope>NUCLEOTIDE SEQUENCE [LARGE SCALE GENOMIC DNA]</scope>
    <source>
        <strain evidence="3">E3</strain>
    </source>
</reference>
<name>A0A0G4IYJ3_PLABS</name>
<dbReference type="STRING" id="37360.A0A0G4IYJ3"/>
<dbReference type="GO" id="GO:0005737">
    <property type="term" value="C:cytoplasm"/>
    <property type="evidence" value="ECO:0007669"/>
    <property type="project" value="UniProtKB-ARBA"/>
</dbReference>
<organism evidence="3 5">
    <name type="scientific">Plasmodiophora brassicae</name>
    <name type="common">Clubroot disease agent</name>
    <dbReference type="NCBI Taxonomy" id="37360"/>
    <lineage>
        <taxon>Eukaryota</taxon>
        <taxon>Sar</taxon>
        <taxon>Rhizaria</taxon>
        <taxon>Endomyxa</taxon>
        <taxon>Phytomyxea</taxon>
        <taxon>Plasmodiophorida</taxon>
        <taxon>Plasmodiophoridae</taxon>
        <taxon>Plasmodiophora</taxon>
    </lineage>
</organism>
<sequence>MASIIGARGIACVKGEIHNALSVLESSQAGSSSSLFIDAHDDAAVSESVVLARALQDLHDQLGFYQDLSGIETPSLLRPFLNVITSTTSPWQARAVCLQAIHKFLLYGLVRPLGLCAGTAINECVACLAKSMSNPGLHRSHRELLHLRVLELFLELVRCPAGILLSNQSLCLVFEEIFALRRHAHASATLVAFADDILCQFILVVFVRLRTLKRQESANGARDAPALHRRSSTHDLVGVCNRNSYPSETTEVSLATPGYGTPALERILRFIAGLIDPSSSDLDVRILGLRLVNICLETAGGGLGLYPDLVAVVQDDICKQILQNSQTTDSSVLALVLRIVYDLFAAVRRHIRVQLEVFFTSIHIRIAANPSAAFQQRKLVLQSLVEICSEPDLLVGIYRNYDCGIASTNMFEDLVRVLSQLALPDHVTLPSQGSLSRTRHGSGEFRTITAVHLLALQSILAIVSSIAKRFASKSSGTSLEDADGDASSPTDPTEGLDDELSENRRLKAQMRRAAELFNDHGYKSIGQLQALNVLPAAPSEEVTVDPEAMARFLRDTPGLDRRQVGAYLGRSDATALKVLAAYVDLFELEGLGFVEALRAFMESFVIPGEAQMISRIMEEFARRYYAQNPEGPIADQDAAFVLAFSIIMLNTDAHNPGVKSKMTLDQFIRNNRGINKGADFPAEYLGSIYAAIREQEIRIVSESLSDLVDADGDGGVNSTHWDHLVRQSRNEETASFHVTAGHAHGLAMFNMLRPTFPHVVSWYLESVDNSKIAERVVESCHLYARICAVYDIDAGFNGLIIGLCRSLVITLRNASSDPDGYPPRIAFGRDRRAHRCCQLLFNLVLTYGYRYLREAWMNVVHVILWLRHMHLLPDTLQHMDDIRDSDGRLLPSLRDAGAPVGSRKKSLAVSFLSSALQSMWLVDDDDEDNGVAHDSDDAQDGSSVASLDEDTENAANGLEAVRTCSIDHLFMTAYSASTHPESLRHLVQTLILLSSHVSSHGRGEPVPTALDNFDRMVVNEDAAVFCLERLSNIVEHNVSHLVKMDLWPAVLNHFKALLETAAGVLAPSFYVERVVVNLLRLCIGGHGAIVDDAIEMLPSLLLLPIPVQSALSERLAYGLCLLFKSTVLPDHIFMPVVEVLASTRCHPKAFVIAIETLDHLCAQCTSPDSIRALLQVLLRISESPGPFLRRSRVVHAMLLVQQSILSLRTMGETPVVPAGDRATANAPDRGACGPGLSDETYRDLWLSAIGAICSACVTGDDFDSRLYALDCLQTALLCKPALPSSRLWIQAYDDILLRMVADIGGNHKVQERACCLLFQALLHQLSVLAGDPGFTAFFLRFLDALQQAMLQDGAESQLGMHFQELLKNVVFVLSGAYHADLHNKDTIASAFKLLLERRPQLQNFVEDIQSELQSQPKVDPVNGGHPADAQSTVDEEPQGEEDLR</sequence>
<dbReference type="InterPro" id="IPR023394">
    <property type="entry name" value="Sec7_C_sf"/>
</dbReference>
<feature type="region of interest" description="Disordered" evidence="1">
    <location>
        <begin position="475"/>
        <end position="500"/>
    </location>
</feature>
<evidence type="ECO:0000313" key="4">
    <source>
        <dbReference type="EMBL" id="SPQ95105.1"/>
    </source>
</evidence>
<protein>
    <recommendedName>
        <fullName evidence="2">SEC7 domain-containing protein</fullName>
    </recommendedName>
</protein>
<dbReference type="InterPro" id="IPR032691">
    <property type="entry name" value="Mon2/Sec7/BIG1-like_HUS"/>
</dbReference>
<evidence type="ECO:0000313" key="6">
    <source>
        <dbReference type="Proteomes" id="UP000290189"/>
    </source>
</evidence>
<reference evidence="4 6" key="2">
    <citation type="submission" date="2018-03" db="EMBL/GenBank/DDBJ databases">
        <authorList>
            <person name="Fogelqvist J."/>
        </authorList>
    </citation>
    <scope>NUCLEOTIDE SEQUENCE [LARGE SCALE GENOMIC DNA]</scope>
</reference>
<proteinExistence type="predicted"/>
<dbReference type="Gene3D" id="1.10.220.20">
    <property type="match status" value="1"/>
</dbReference>
<dbReference type="SUPFAM" id="SSF48371">
    <property type="entry name" value="ARM repeat"/>
    <property type="match status" value="1"/>
</dbReference>
<dbReference type="Proteomes" id="UP000290189">
    <property type="component" value="Unassembled WGS sequence"/>
</dbReference>
<dbReference type="EMBL" id="OVEO01000003">
    <property type="protein sequence ID" value="SPQ95105.1"/>
    <property type="molecule type" value="Genomic_DNA"/>
</dbReference>
<dbReference type="EMBL" id="CDSF01000100">
    <property type="protein sequence ID" value="CEP00327.1"/>
    <property type="molecule type" value="Genomic_DNA"/>
</dbReference>
<evidence type="ECO:0000256" key="1">
    <source>
        <dbReference type="SAM" id="MobiDB-lite"/>
    </source>
</evidence>
<dbReference type="GO" id="GO:0032012">
    <property type="term" value="P:regulation of ARF protein signal transduction"/>
    <property type="evidence" value="ECO:0007669"/>
    <property type="project" value="InterPro"/>
</dbReference>
<dbReference type="SUPFAM" id="SSF48425">
    <property type="entry name" value="Sec7 domain"/>
    <property type="match status" value="1"/>
</dbReference>
<dbReference type="SMART" id="SM00222">
    <property type="entry name" value="Sec7"/>
    <property type="match status" value="1"/>
</dbReference>
<dbReference type="Pfam" id="PF12783">
    <property type="entry name" value="Sec7-like_HUS"/>
    <property type="match status" value="1"/>
</dbReference>